<reference evidence="1" key="1">
    <citation type="journal article" date="2008" name="Nature">
        <title>The amphioxus genome and the evolution of the chordate karyotype.</title>
        <authorList>
            <consortium name="US DOE Joint Genome Institute (JGI-PGF)"/>
            <person name="Putnam N.H."/>
            <person name="Butts T."/>
            <person name="Ferrier D.E.K."/>
            <person name="Furlong R.F."/>
            <person name="Hellsten U."/>
            <person name="Kawashima T."/>
            <person name="Robinson-Rechavi M."/>
            <person name="Shoguchi E."/>
            <person name="Terry A."/>
            <person name="Yu J.-K."/>
            <person name="Benito-Gutierrez E.L."/>
            <person name="Dubchak I."/>
            <person name="Garcia-Fernandez J."/>
            <person name="Gibson-Brown J.J."/>
            <person name="Grigoriev I.V."/>
            <person name="Horton A.C."/>
            <person name="de Jong P.J."/>
            <person name="Jurka J."/>
            <person name="Kapitonov V.V."/>
            <person name="Kohara Y."/>
            <person name="Kuroki Y."/>
            <person name="Lindquist E."/>
            <person name="Lucas S."/>
            <person name="Osoegawa K."/>
            <person name="Pennacchio L.A."/>
            <person name="Salamov A.A."/>
            <person name="Satou Y."/>
            <person name="Sauka-Spengler T."/>
            <person name="Schmutz J."/>
            <person name="Shin-I T."/>
            <person name="Toyoda A."/>
            <person name="Bronner-Fraser M."/>
            <person name="Fujiyama A."/>
            <person name="Holland L.Z."/>
            <person name="Holland P.W.H."/>
            <person name="Satoh N."/>
            <person name="Rokhsar D.S."/>
        </authorList>
    </citation>
    <scope>NUCLEOTIDE SEQUENCE [LARGE SCALE GENOMIC DNA]</scope>
    <source>
        <strain evidence="1">S238N-H82</strain>
        <tissue evidence="1">Testes</tissue>
    </source>
</reference>
<accession>C3ZJB5</accession>
<organism>
    <name type="scientific">Branchiostoma floridae</name>
    <name type="common">Florida lancelet</name>
    <name type="synonym">Amphioxus</name>
    <dbReference type="NCBI Taxonomy" id="7739"/>
    <lineage>
        <taxon>Eukaryota</taxon>
        <taxon>Metazoa</taxon>
        <taxon>Chordata</taxon>
        <taxon>Cephalochordata</taxon>
        <taxon>Leptocardii</taxon>
        <taxon>Amphioxiformes</taxon>
        <taxon>Branchiostomatidae</taxon>
        <taxon>Branchiostoma</taxon>
    </lineage>
</organism>
<proteinExistence type="predicted"/>
<dbReference type="InParanoid" id="C3ZJB5"/>
<dbReference type="EMBL" id="GG666632">
    <property type="protein sequence ID" value="EEN47257.1"/>
    <property type="molecule type" value="Genomic_DNA"/>
</dbReference>
<protein>
    <submittedName>
        <fullName evidence="1">Uncharacterized protein</fullName>
    </submittedName>
</protein>
<name>C3ZJB5_BRAFL</name>
<sequence length="166" mass="18704">MTYSVVSCTLASPLGLGRDIGTTLTQMSRSDVTRFVRVATRTPRDETRRLLSDDPFGHLRRLCREIAILDCRPCHDSLSVSFSLAFLPLSWRNLVVLIPDETFRGLEHVHVSGQSIAVSAQDGFHYSRHKFHHVRGDGFTPLLARTHPFLSTLHSGVTSREESHRL</sequence>
<evidence type="ECO:0000313" key="1">
    <source>
        <dbReference type="EMBL" id="EEN47257.1"/>
    </source>
</evidence>
<dbReference type="AlphaFoldDB" id="C3ZJB5"/>
<gene>
    <name evidence="1" type="ORF">BRAFLDRAFT_76684</name>
</gene>